<dbReference type="PANTHER" id="PTHR34386">
    <property type="entry name" value="GLUTAREDOXIN"/>
    <property type="match status" value="1"/>
</dbReference>
<dbReference type="EMBL" id="BAABCW010000006">
    <property type="protein sequence ID" value="GAA3508001.1"/>
    <property type="molecule type" value="Genomic_DNA"/>
</dbReference>
<dbReference type="InterPro" id="IPR051548">
    <property type="entry name" value="Grx-like_ET"/>
</dbReference>
<dbReference type="PANTHER" id="PTHR34386:SF1">
    <property type="entry name" value="GLUTAREDOXIN-LIKE PROTEIN NRDH"/>
    <property type="match status" value="1"/>
</dbReference>
<evidence type="ECO:0000259" key="1">
    <source>
        <dbReference type="Pfam" id="PF04784"/>
    </source>
</evidence>
<dbReference type="InterPro" id="IPR006869">
    <property type="entry name" value="DUF547"/>
</dbReference>
<dbReference type="RefSeq" id="WP_344926582.1">
    <property type="nucleotide sequence ID" value="NZ_BAABCW010000006.1"/>
</dbReference>
<accession>A0ABP6UJ91</accession>
<dbReference type="PROSITE" id="PS51257">
    <property type="entry name" value="PROKAR_LIPOPROTEIN"/>
    <property type="match status" value="1"/>
</dbReference>
<dbReference type="Proteomes" id="UP001500459">
    <property type="component" value="Unassembled WGS sequence"/>
</dbReference>
<name>A0ABP6UJ91_9FLAO</name>
<feature type="domain" description="DUF547" evidence="1">
    <location>
        <begin position="152"/>
        <end position="259"/>
    </location>
</feature>
<gene>
    <name evidence="2" type="ORF">GCM10022393_17730</name>
</gene>
<reference evidence="3" key="1">
    <citation type="journal article" date="2019" name="Int. J. Syst. Evol. Microbiol.">
        <title>The Global Catalogue of Microorganisms (GCM) 10K type strain sequencing project: providing services to taxonomists for standard genome sequencing and annotation.</title>
        <authorList>
            <consortium name="The Broad Institute Genomics Platform"/>
            <consortium name="The Broad Institute Genome Sequencing Center for Infectious Disease"/>
            <person name="Wu L."/>
            <person name="Ma J."/>
        </authorList>
    </citation>
    <scope>NUCLEOTIDE SEQUENCE [LARGE SCALE GENOMIC DNA]</scope>
    <source>
        <strain evidence="3">JCM 17106</strain>
    </source>
</reference>
<protein>
    <recommendedName>
        <fullName evidence="1">DUF547 domain-containing protein</fullName>
    </recommendedName>
</protein>
<evidence type="ECO:0000313" key="3">
    <source>
        <dbReference type="Proteomes" id="UP001500459"/>
    </source>
</evidence>
<organism evidence="2 3">
    <name type="scientific">Aquimarina addita</name>
    <dbReference type="NCBI Taxonomy" id="870485"/>
    <lineage>
        <taxon>Bacteria</taxon>
        <taxon>Pseudomonadati</taxon>
        <taxon>Bacteroidota</taxon>
        <taxon>Flavobacteriia</taxon>
        <taxon>Flavobacteriales</taxon>
        <taxon>Flavobacteriaceae</taxon>
        <taxon>Aquimarina</taxon>
    </lineage>
</organism>
<evidence type="ECO:0000313" key="2">
    <source>
        <dbReference type="EMBL" id="GAA3508001.1"/>
    </source>
</evidence>
<sequence length="319" mass="36589">MTIRIIISFLYLFISLGCISEPKQDKTENDILKNTNNQVTKTKDAVFKDTMINLNVSNQVTKIKDTIIVKSQTLNKPTKITTATSKSNYTKNNNIKNDSIALKISLPNHNIWDQLTKKHVSPSGNVSYTGFISDIDILNSYLLHLQNIFPQKNWSKNEKLAYWFNLYNASTIQLIATSYPVKSIKDIHGGKPWDKKFIKSGSNLYSLNDIENTIVRSNYSEPRLHVAFNCGAISCPKLLNGAFLPANLNTQLQLLSKNWINDLSKNKIAINELQISKIFEWYKDDFKNGIIPFINRYTDIEIQQDAIIIFLDYNWNLNE</sequence>
<comment type="caution">
    <text evidence="2">The sequence shown here is derived from an EMBL/GenBank/DDBJ whole genome shotgun (WGS) entry which is preliminary data.</text>
</comment>
<keyword evidence="3" id="KW-1185">Reference proteome</keyword>
<proteinExistence type="predicted"/>
<dbReference type="Pfam" id="PF04784">
    <property type="entry name" value="DUF547"/>
    <property type="match status" value="1"/>
</dbReference>